<accession>A0A0P6YC00</accession>
<dbReference type="CDD" id="cd02440">
    <property type="entry name" value="AdoMet_MTases"/>
    <property type="match status" value="1"/>
</dbReference>
<sequence>MMYNDYARYYDDGQLHFSVLMFDYLQRVLELHPVAGRSMIDLACGTGTLALMHADLGWDVLGIDASREMLRVAQRKARGDVTQQRSIRFRRADMRDWQVSTPVQLVTCFYDSLNYLLEEADLAATFGCVAAALEPGGRWIFDINTPYFLEHVWQPVEIDERDGYVHIMHSQFEPERCISWLQLTGFAQRDDGLFERFSEQHAERGYSQAILEQLLRLNGFTIEAVYDCFVLTEPTPISHRWLWVCTKQ</sequence>
<dbReference type="STRING" id="70996.SE18_26405"/>
<name>A0A0P6YC00_9CHLR</name>
<keyword evidence="1" id="KW-0808">Transferase</keyword>
<evidence type="ECO:0000259" key="2">
    <source>
        <dbReference type="Pfam" id="PF13649"/>
    </source>
</evidence>
<comment type="caution">
    <text evidence="3">The sequence shown here is derived from an EMBL/GenBank/DDBJ whole genome shotgun (WGS) entry which is preliminary data.</text>
</comment>
<dbReference type="Gene3D" id="3.40.50.150">
    <property type="entry name" value="Vaccinia Virus protein VP39"/>
    <property type="match status" value="1"/>
</dbReference>
<evidence type="ECO:0000313" key="3">
    <source>
        <dbReference type="EMBL" id="KPL79491.1"/>
    </source>
</evidence>
<dbReference type="Gene3D" id="2.20.25.110">
    <property type="entry name" value="S-adenosyl-L-methionine-dependent methyltransferases"/>
    <property type="match status" value="1"/>
</dbReference>
<evidence type="ECO:0000313" key="4">
    <source>
        <dbReference type="Proteomes" id="UP000050277"/>
    </source>
</evidence>
<proteinExistence type="predicted"/>
<dbReference type="InterPro" id="IPR041698">
    <property type="entry name" value="Methyltransf_25"/>
</dbReference>
<dbReference type="Proteomes" id="UP000050277">
    <property type="component" value="Unassembled WGS sequence"/>
</dbReference>
<gene>
    <name evidence="3" type="ORF">SE18_26405</name>
</gene>
<dbReference type="EMBL" id="LGKP01000046">
    <property type="protein sequence ID" value="KPL79491.1"/>
    <property type="molecule type" value="Genomic_DNA"/>
</dbReference>
<dbReference type="GO" id="GO:0016740">
    <property type="term" value="F:transferase activity"/>
    <property type="evidence" value="ECO:0007669"/>
    <property type="project" value="UniProtKB-KW"/>
</dbReference>
<dbReference type="OrthoDB" id="9783256at2"/>
<dbReference type="RefSeq" id="WP_054537460.1">
    <property type="nucleotide sequence ID" value="NZ_LGKP01000046.1"/>
</dbReference>
<organism evidence="3 4">
    <name type="scientific">Herpetosiphon geysericola</name>
    <dbReference type="NCBI Taxonomy" id="70996"/>
    <lineage>
        <taxon>Bacteria</taxon>
        <taxon>Bacillati</taxon>
        <taxon>Chloroflexota</taxon>
        <taxon>Chloroflexia</taxon>
        <taxon>Herpetosiphonales</taxon>
        <taxon>Herpetosiphonaceae</taxon>
        <taxon>Herpetosiphon</taxon>
    </lineage>
</organism>
<dbReference type="InterPro" id="IPR029063">
    <property type="entry name" value="SAM-dependent_MTases_sf"/>
</dbReference>
<dbReference type="SUPFAM" id="SSF53335">
    <property type="entry name" value="S-adenosyl-L-methionine-dependent methyltransferases"/>
    <property type="match status" value="1"/>
</dbReference>
<dbReference type="Pfam" id="PF13649">
    <property type="entry name" value="Methyltransf_25"/>
    <property type="match status" value="1"/>
</dbReference>
<dbReference type="AlphaFoldDB" id="A0A0P6YC00"/>
<keyword evidence="4" id="KW-1185">Reference proteome</keyword>
<evidence type="ECO:0000256" key="1">
    <source>
        <dbReference type="ARBA" id="ARBA00022679"/>
    </source>
</evidence>
<protein>
    <recommendedName>
        <fullName evidence="2">Methyltransferase domain-containing protein</fullName>
    </recommendedName>
</protein>
<reference evidence="3 4" key="1">
    <citation type="submission" date="2015-07" db="EMBL/GenBank/DDBJ databases">
        <title>Whole genome sequence of Herpetosiphon geysericola DSM 7119.</title>
        <authorList>
            <person name="Hemp J."/>
            <person name="Ward L.M."/>
            <person name="Pace L.A."/>
            <person name="Fischer W.W."/>
        </authorList>
    </citation>
    <scope>NUCLEOTIDE SEQUENCE [LARGE SCALE GENOMIC DNA]</scope>
    <source>
        <strain evidence="3 4">DSM 7119</strain>
    </source>
</reference>
<dbReference type="PANTHER" id="PTHR43861">
    <property type="entry name" value="TRANS-ACONITATE 2-METHYLTRANSFERASE-RELATED"/>
    <property type="match status" value="1"/>
</dbReference>
<feature type="domain" description="Methyltransferase" evidence="2">
    <location>
        <begin position="40"/>
        <end position="137"/>
    </location>
</feature>